<reference evidence="12" key="1">
    <citation type="journal article" date="2019" name="Int. J. Syst. Evol. Microbiol.">
        <title>The Global Catalogue of Microorganisms (GCM) 10K type strain sequencing project: providing services to taxonomists for standard genome sequencing and annotation.</title>
        <authorList>
            <consortium name="The Broad Institute Genomics Platform"/>
            <consortium name="The Broad Institute Genome Sequencing Center for Infectious Disease"/>
            <person name="Wu L."/>
            <person name="Ma J."/>
        </authorList>
    </citation>
    <scope>NUCLEOTIDE SEQUENCE [LARGE SCALE GENOMIC DNA]</scope>
    <source>
        <strain evidence="12">KACC 12507</strain>
    </source>
</reference>
<dbReference type="InterPro" id="IPR010920">
    <property type="entry name" value="LSM_dom_sf"/>
</dbReference>
<proteinExistence type="inferred from homology"/>
<dbReference type="InterPro" id="IPR011066">
    <property type="entry name" value="MscS_channel_C_sf"/>
</dbReference>
<evidence type="ECO:0000256" key="8">
    <source>
        <dbReference type="SAM" id="MobiDB-lite"/>
    </source>
</evidence>
<comment type="caution">
    <text evidence="11">The sequence shown here is derived from an EMBL/GenBank/DDBJ whole genome shotgun (WGS) entry which is preliminary data.</text>
</comment>
<keyword evidence="4 7" id="KW-0812">Transmembrane</keyword>
<dbReference type="InterPro" id="IPR045275">
    <property type="entry name" value="MscS_archaea/bacteria_type"/>
</dbReference>
<dbReference type="Pfam" id="PF00924">
    <property type="entry name" value="MS_channel_2nd"/>
    <property type="match status" value="1"/>
</dbReference>
<keyword evidence="7" id="KW-0406">Ion transport</keyword>
<evidence type="ECO:0000256" key="1">
    <source>
        <dbReference type="ARBA" id="ARBA00004651"/>
    </source>
</evidence>
<feature type="compositionally biased region" description="Polar residues" evidence="8">
    <location>
        <begin position="356"/>
        <end position="370"/>
    </location>
</feature>
<feature type="transmembrane region" description="Helical" evidence="7">
    <location>
        <begin position="22"/>
        <end position="46"/>
    </location>
</feature>
<keyword evidence="12" id="KW-1185">Reference proteome</keyword>
<evidence type="ECO:0000256" key="6">
    <source>
        <dbReference type="ARBA" id="ARBA00023136"/>
    </source>
</evidence>
<dbReference type="InterPro" id="IPR006685">
    <property type="entry name" value="MscS_channel_2nd"/>
</dbReference>
<comment type="caution">
    <text evidence="7">Lacks conserved residue(s) required for the propagation of feature annotation.</text>
</comment>
<evidence type="ECO:0000313" key="11">
    <source>
        <dbReference type="EMBL" id="MFC4698947.1"/>
    </source>
</evidence>
<comment type="function">
    <text evidence="7">Mechanosensitive channel that participates in the regulation of osmotic pressure changes within the cell, opening in response to stretch forces in the membrane lipid bilayer, without the need for other proteins. Contributes to normal resistance to hypoosmotic shock. Forms an ion channel of 1.0 nanosiemens conductance with a slight preference for anions.</text>
</comment>
<evidence type="ECO:0000256" key="3">
    <source>
        <dbReference type="ARBA" id="ARBA00022475"/>
    </source>
</evidence>
<dbReference type="SUPFAM" id="SSF50182">
    <property type="entry name" value="Sm-like ribonucleoproteins"/>
    <property type="match status" value="1"/>
</dbReference>
<dbReference type="PANTHER" id="PTHR30221:SF1">
    <property type="entry name" value="SMALL-CONDUCTANCE MECHANOSENSITIVE CHANNEL"/>
    <property type="match status" value="1"/>
</dbReference>
<feature type="compositionally biased region" description="Polar residues" evidence="8">
    <location>
        <begin position="313"/>
        <end position="328"/>
    </location>
</feature>
<dbReference type="PANTHER" id="PTHR30221">
    <property type="entry name" value="SMALL-CONDUCTANCE MECHANOSENSITIVE CHANNEL"/>
    <property type="match status" value="1"/>
</dbReference>
<dbReference type="RefSeq" id="WP_382405637.1">
    <property type="nucleotide sequence ID" value="NZ_JBHSGU010000002.1"/>
</dbReference>
<evidence type="ECO:0000256" key="4">
    <source>
        <dbReference type="ARBA" id="ARBA00022692"/>
    </source>
</evidence>
<dbReference type="EMBL" id="JBHSGU010000002">
    <property type="protein sequence ID" value="MFC4698947.1"/>
    <property type="molecule type" value="Genomic_DNA"/>
</dbReference>
<accession>A0ABV9LR22</accession>
<feature type="domain" description="Mechanosensitive ion channel MscS C-terminal" evidence="10">
    <location>
        <begin position="192"/>
        <end position="274"/>
    </location>
</feature>
<gene>
    <name evidence="11" type="ORF">ACFO4O_02075</name>
</gene>
<feature type="transmembrane region" description="Helical" evidence="7">
    <location>
        <begin position="66"/>
        <end position="87"/>
    </location>
</feature>
<comment type="similarity">
    <text evidence="2 7">Belongs to the MscS (TC 1.A.23) family.</text>
</comment>
<dbReference type="Gene3D" id="3.30.70.100">
    <property type="match status" value="1"/>
</dbReference>
<dbReference type="Gene3D" id="1.10.287.1260">
    <property type="match status" value="1"/>
</dbReference>
<evidence type="ECO:0000256" key="5">
    <source>
        <dbReference type="ARBA" id="ARBA00022989"/>
    </source>
</evidence>
<dbReference type="SUPFAM" id="SSF82689">
    <property type="entry name" value="Mechanosensitive channel protein MscS (YggB), C-terminal domain"/>
    <property type="match status" value="1"/>
</dbReference>
<comment type="subcellular location">
    <subcellularLocation>
        <location evidence="7">Cell inner membrane</location>
        <topology evidence="7">Multi-pass membrane protein</topology>
    </subcellularLocation>
    <subcellularLocation>
        <location evidence="1">Cell membrane</location>
        <topology evidence="1">Multi-pass membrane protein</topology>
    </subcellularLocation>
</comment>
<dbReference type="Gene3D" id="2.30.30.60">
    <property type="match status" value="1"/>
</dbReference>
<feature type="domain" description="Mechanosensitive ion channel MscS" evidence="9">
    <location>
        <begin position="117"/>
        <end position="183"/>
    </location>
</feature>
<organism evidence="11 12">
    <name type="scientific">Glaciecola siphonariae</name>
    <dbReference type="NCBI Taxonomy" id="521012"/>
    <lineage>
        <taxon>Bacteria</taxon>
        <taxon>Pseudomonadati</taxon>
        <taxon>Pseudomonadota</taxon>
        <taxon>Gammaproteobacteria</taxon>
        <taxon>Alteromonadales</taxon>
        <taxon>Alteromonadaceae</taxon>
        <taxon>Glaciecola</taxon>
    </lineage>
</organism>
<keyword evidence="6 7" id="KW-0472">Membrane</keyword>
<keyword evidence="7" id="KW-0813">Transport</keyword>
<dbReference type="Pfam" id="PF21082">
    <property type="entry name" value="MS_channel_3rd"/>
    <property type="match status" value="1"/>
</dbReference>
<protein>
    <recommendedName>
        <fullName evidence="7">Small-conductance mechanosensitive channel</fullName>
    </recommendedName>
</protein>
<feature type="compositionally biased region" description="Basic and acidic residues" evidence="8">
    <location>
        <begin position="329"/>
        <end position="346"/>
    </location>
</feature>
<evidence type="ECO:0000256" key="2">
    <source>
        <dbReference type="ARBA" id="ARBA00008017"/>
    </source>
</evidence>
<keyword evidence="5 7" id="KW-1133">Transmembrane helix</keyword>
<sequence>MSEQASEQSTLIAPLVTDIETVAHYAVTQLPLIGIGIICFVIMFMLAKPISRLAIKPLGLLSKSELVRVVGQRVVSFIVILLGAYIFMRLAGLTQFAIALVSGTGIAGLVIGFAFKDIAENFISSLLLSVQKPFKIGDVIEVNGHLGVINSVTARSTTLVDFDGNHIQIPNAIIYKNTIKNFSANPKMRSHFIVGIGYDSSIVQAQDIGMDILKSHDAVLAEPAPQVLVDTLGSSTINLKVYFWVNSDEHSVLKVSSMLQRLIMRALENANISMPDDARERIISFDASVNSLPSLQENLNNERSSAGPAIPTGTITNKQSQRTNQTEQAAKHLSADSDINAEHNEISSDVAAIKKQAQQSRSPEQGDNIL</sequence>
<feature type="transmembrane region" description="Helical" evidence="7">
    <location>
        <begin position="93"/>
        <end position="115"/>
    </location>
</feature>
<keyword evidence="3" id="KW-1003">Cell membrane</keyword>
<feature type="region of interest" description="Disordered" evidence="8">
    <location>
        <begin position="298"/>
        <end position="370"/>
    </location>
</feature>
<comment type="subunit">
    <text evidence="7">Homoheptamer.</text>
</comment>
<name>A0ABV9LR22_9ALTE</name>
<keyword evidence="7" id="KW-0997">Cell inner membrane</keyword>
<dbReference type="InterPro" id="IPR049278">
    <property type="entry name" value="MS_channel_C"/>
</dbReference>
<dbReference type="Proteomes" id="UP001595897">
    <property type="component" value="Unassembled WGS sequence"/>
</dbReference>
<evidence type="ECO:0000313" key="12">
    <source>
        <dbReference type="Proteomes" id="UP001595897"/>
    </source>
</evidence>
<evidence type="ECO:0000259" key="10">
    <source>
        <dbReference type="Pfam" id="PF21082"/>
    </source>
</evidence>
<evidence type="ECO:0000259" key="9">
    <source>
        <dbReference type="Pfam" id="PF00924"/>
    </source>
</evidence>
<evidence type="ECO:0000256" key="7">
    <source>
        <dbReference type="RuleBase" id="RU369025"/>
    </source>
</evidence>
<dbReference type="InterPro" id="IPR023408">
    <property type="entry name" value="MscS_beta-dom_sf"/>
</dbReference>
<keyword evidence="7" id="KW-0407">Ion channel</keyword>